<dbReference type="Proteomes" id="UP000186002">
    <property type="component" value="Unassembled WGS sequence"/>
</dbReference>
<dbReference type="AlphaFoldDB" id="A0A1M7PF52"/>
<organism evidence="10 11">
    <name type="scientific">Roseibium suaedae</name>
    <dbReference type="NCBI Taxonomy" id="735517"/>
    <lineage>
        <taxon>Bacteria</taxon>
        <taxon>Pseudomonadati</taxon>
        <taxon>Pseudomonadota</taxon>
        <taxon>Alphaproteobacteria</taxon>
        <taxon>Hyphomicrobiales</taxon>
        <taxon>Stappiaceae</taxon>
        <taxon>Roseibium</taxon>
    </lineage>
</organism>
<feature type="transmembrane region" description="Helical" evidence="8">
    <location>
        <begin position="254"/>
        <end position="273"/>
    </location>
</feature>
<evidence type="ECO:0000313" key="11">
    <source>
        <dbReference type="Proteomes" id="UP000186002"/>
    </source>
</evidence>
<protein>
    <submittedName>
        <fullName evidence="10">TRAP transporter, DctM subunit</fullName>
    </submittedName>
</protein>
<feature type="transmembrane region" description="Helical" evidence="8">
    <location>
        <begin position="195"/>
        <end position="221"/>
    </location>
</feature>
<dbReference type="Pfam" id="PF06808">
    <property type="entry name" value="DctM"/>
    <property type="match status" value="1"/>
</dbReference>
<feature type="transmembrane region" description="Helical" evidence="8">
    <location>
        <begin position="30"/>
        <end position="52"/>
    </location>
</feature>
<proteinExistence type="predicted"/>
<sequence length="522" mass="54372">MSSALLIFLAVLLTGGILSGAPVAFVLLGAPVLTALLGTALGHFDMAFLAAFPSRAFGVLSNPVFMALPLFVLMGGLLERSDMARRMMLAAGALFGERRGGLAYAVIIVGALLAASTGVIGATIFMLGLIALPAMSGAGYSPRLSSGVICAAGSLGQIIPPSILLILLTDQISNAYQAGQRAAGSFSPEPVSVGAVFAGAILPGLVLVLLYLAYAALNAWLRPETCPPVRRDTLLQPQESGEATLSRSAALKPLLLPLILILLVLGSILGGVATTTESAALGAVGALIMVALDRGGQPRWQRILLQATLPAALIVVLLKFHGGHGIHPALFYPGAAAFGLLCAGTLLAVWQELRRGDLLAVSRDTARMVTMMILIVLGAAMLSLVFRGLDGDRMVEDFLHGLPGETAVALLAVMAIIFVLGFIIEYVEIIFIVVPVAGPPLMAAGVDPVWFAILISMNLQMSFLTPPFGYALFYFRKVAPPDLKTSAIYAGITPFILLQMAALGLVALFPALATTLPKLLYG</sequence>
<feature type="domain" description="TRAP C4-dicarboxylate transport system permease DctM subunit" evidence="9">
    <location>
        <begin position="15"/>
        <end position="316"/>
    </location>
</feature>
<accession>A0A1M7PF52</accession>
<evidence type="ECO:0000259" key="9">
    <source>
        <dbReference type="Pfam" id="PF06808"/>
    </source>
</evidence>
<dbReference type="InterPro" id="IPR004681">
    <property type="entry name" value="TRAP_DctM"/>
</dbReference>
<feature type="transmembrane region" description="Helical" evidence="8">
    <location>
        <begin position="329"/>
        <end position="350"/>
    </location>
</feature>
<keyword evidence="7" id="KW-0813">Transport</keyword>
<dbReference type="PANTHER" id="PTHR33362:SF7">
    <property type="entry name" value="SLL1103 PROTEIN"/>
    <property type="match status" value="1"/>
</dbReference>
<keyword evidence="5 8" id="KW-1133">Transmembrane helix</keyword>
<reference evidence="10 11" key="1">
    <citation type="submission" date="2016-11" db="EMBL/GenBank/DDBJ databases">
        <authorList>
            <person name="Jaros S."/>
            <person name="Januszkiewicz K."/>
            <person name="Wedrychowicz H."/>
        </authorList>
    </citation>
    <scope>NUCLEOTIDE SEQUENCE [LARGE SCALE GENOMIC DNA]</scope>
    <source>
        <strain evidence="10 11">DSM 22153</strain>
    </source>
</reference>
<feature type="transmembrane region" description="Helical" evidence="8">
    <location>
        <begin position="409"/>
        <end position="437"/>
    </location>
</feature>
<keyword evidence="6 8" id="KW-0472">Membrane</keyword>
<feature type="transmembrane region" description="Helical" evidence="8">
    <location>
        <begin position="371"/>
        <end position="389"/>
    </location>
</feature>
<feature type="transmembrane region" description="Helical" evidence="8">
    <location>
        <begin position="449"/>
        <end position="475"/>
    </location>
</feature>
<evidence type="ECO:0000313" key="10">
    <source>
        <dbReference type="EMBL" id="SHN15648.1"/>
    </source>
</evidence>
<evidence type="ECO:0000256" key="4">
    <source>
        <dbReference type="ARBA" id="ARBA00022692"/>
    </source>
</evidence>
<feature type="transmembrane region" description="Helical" evidence="8">
    <location>
        <begin position="59"/>
        <end position="78"/>
    </location>
</feature>
<dbReference type="OrthoDB" id="7339120at2"/>
<feature type="transmembrane region" description="Helical" evidence="8">
    <location>
        <begin position="102"/>
        <end position="132"/>
    </location>
</feature>
<evidence type="ECO:0000256" key="1">
    <source>
        <dbReference type="ARBA" id="ARBA00004429"/>
    </source>
</evidence>
<gene>
    <name evidence="10" type="ORF">SAMN05444272_4382</name>
</gene>
<evidence type="ECO:0000256" key="7">
    <source>
        <dbReference type="RuleBase" id="RU369079"/>
    </source>
</evidence>
<dbReference type="STRING" id="735517.SAMN05444272_4382"/>
<feature type="transmembrane region" description="Helical" evidence="8">
    <location>
        <begin position="303"/>
        <end position="323"/>
    </location>
</feature>
<evidence type="ECO:0000256" key="5">
    <source>
        <dbReference type="ARBA" id="ARBA00022989"/>
    </source>
</evidence>
<keyword evidence="11" id="KW-1185">Reference proteome</keyword>
<dbReference type="EMBL" id="FRBW01000007">
    <property type="protein sequence ID" value="SHN15648.1"/>
    <property type="molecule type" value="Genomic_DNA"/>
</dbReference>
<evidence type="ECO:0000256" key="2">
    <source>
        <dbReference type="ARBA" id="ARBA00022475"/>
    </source>
</evidence>
<keyword evidence="4 8" id="KW-0812">Transmembrane</keyword>
<feature type="transmembrane region" description="Helical" evidence="8">
    <location>
        <begin position="487"/>
        <end position="513"/>
    </location>
</feature>
<keyword evidence="3 7" id="KW-0997">Cell inner membrane</keyword>
<comment type="subcellular location">
    <subcellularLocation>
        <location evidence="1 7">Cell inner membrane</location>
        <topology evidence="1 7">Multi-pass membrane protein</topology>
    </subcellularLocation>
</comment>
<dbReference type="RefSeq" id="WP_073015498.1">
    <property type="nucleotide sequence ID" value="NZ_FRBW01000007.1"/>
</dbReference>
<evidence type="ECO:0000256" key="6">
    <source>
        <dbReference type="ARBA" id="ARBA00023136"/>
    </source>
</evidence>
<dbReference type="GO" id="GO:0005886">
    <property type="term" value="C:plasma membrane"/>
    <property type="evidence" value="ECO:0007669"/>
    <property type="project" value="UniProtKB-SubCell"/>
</dbReference>
<comment type="function">
    <text evidence="7">Part of the tripartite ATP-independent periplasmic (TRAP) transport system.</text>
</comment>
<keyword evidence="2" id="KW-1003">Cell membrane</keyword>
<dbReference type="InterPro" id="IPR010656">
    <property type="entry name" value="DctM"/>
</dbReference>
<evidence type="ECO:0000256" key="8">
    <source>
        <dbReference type="SAM" id="Phobius"/>
    </source>
</evidence>
<dbReference type="PANTHER" id="PTHR33362">
    <property type="entry name" value="SIALIC ACID TRAP TRANSPORTER PERMEASE PROTEIN SIAT-RELATED"/>
    <property type="match status" value="1"/>
</dbReference>
<evidence type="ECO:0000256" key="3">
    <source>
        <dbReference type="ARBA" id="ARBA00022519"/>
    </source>
</evidence>
<dbReference type="GO" id="GO:0022857">
    <property type="term" value="F:transmembrane transporter activity"/>
    <property type="evidence" value="ECO:0007669"/>
    <property type="project" value="UniProtKB-UniRule"/>
</dbReference>
<name>A0A1M7PF52_9HYPH</name>